<proteinExistence type="predicted"/>
<reference evidence="1 2" key="1">
    <citation type="submission" date="2019-03" db="EMBL/GenBank/DDBJ databases">
        <title>Genomic Encyclopedia of Type Strains, Phase IV (KMG-IV): sequencing the most valuable type-strain genomes for metagenomic binning, comparative biology and taxonomic classification.</title>
        <authorList>
            <person name="Goeker M."/>
        </authorList>
    </citation>
    <scope>NUCLEOTIDE SEQUENCE [LARGE SCALE GENOMIC DNA]</scope>
    <source>
        <strain evidence="1 2">DSM 11901</strain>
    </source>
</reference>
<evidence type="ECO:0000313" key="2">
    <source>
        <dbReference type="Proteomes" id="UP000294593"/>
    </source>
</evidence>
<evidence type="ECO:0000313" key="1">
    <source>
        <dbReference type="EMBL" id="TDP88206.1"/>
    </source>
</evidence>
<gene>
    <name evidence="1" type="ORF">EV672_101351</name>
</gene>
<dbReference type="RefSeq" id="WP_133605845.1">
    <property type="nucleotide sequence ID" value="NZ_SNXW01000001.1"/>
</dbReference>
<keyword evidence="2" id="KW-1185">Reference proteome</keyword>
<dbReference type="AlphaFoldDB" id="A0A4R6RQP0"/>
<comment type="caution">
    <text evidence="1">The sequence shown here is derived from an EMBL/GenBank/DDBJ whole genome shotgun (WGS) entry which is preliminary data.</text>
</comment>
<dbReference type="Proteomes" id="UP000294593">
    <property type="component" value="Unassembled WGS sequence"/>
</dbReference>
<dbReference type="EMBL" id="SNXW01000001">
    <property type="protein sequence ID" value="TDP88206.1"/>
    <property type="molecule type" value="Genomic_DNA"/>
</dbReference>
<dbReference type="OrthoDB" id="8756642at2"/>
<accession>A0A4R6RQP0</accession>
<name>A0A4R6RQP0_9BURK</name>
<protein>
    <submittedName>
        <fullName evidence="1">Uncharacterized protein</fullName>
    </submittedName>
</protein>
<organism evidence="1 2">
    <name type="scientific">Aquabacterium commune</name>
    <dbReference type="NCBI Taxonomy" id="70586"/>
    <lineage>
        <taxon>Bacteria</taxon>
        <taxon>Pseudomonadati</taxon>
        <taxon>Pseudomonadota</taxon>
        <taxon>Betaproteobacteria</taxon>
        <taxon>Burkholderiales</taxon>
        <taxon>Aquabacterium</taxon>
    </lineage>
</organism>
<sequence>MPPSSRLHAEWLRLYAADTTADPTATPALVDAQGRTRTLVLALGRPADWATLSAVWQAVQAEGGLPAPGIAVSGTDSFHLWFSLAEAVPVAEAHAFLRALCQRCLGHIGAARLSLLPALDDASVSHGAQAATLGGTAVGAQVGTQIVTQVGPHHAAAIPAQQGEAEQWSAFVAPDLAPMFNGAPWLDLPPSPEGQAELLSRLRSIQPTEWRAAQAWLHDAGGAGLASGAHAAPTDTAAHLAAHLAAPAPGSGALGPHAFLRQVMNDASVPLALRIEAAKALLPHTPPCP</sequence>